<evidence type="ECO:0000256" key="4">
    <source>
        <dbReference type="ARBA" id="ARBA00022759"/>
    </source>
</evidence>
<dbReference type="InterPro" id="IPR035093">
    <property type="entry name" value="RelE/ParE_toxin_dom_sf"/>
</dbReference>
<dbReference type="EMBL" id="SNRY01000080">
    <property type="protein sequence ID" value="KAA6347949.1"/>
    <property type="molecule type" value="Genomic_DNA"/>
</dbReference>
<dbReference type="SUPFAM" id="SSF143011">
    <property type="entry name" value="RelE-like"/>
    <property type="match status" value="1"/>
</dbReference>
<dbReference type="PANTHER" id="PTHR38039:SF1">
    <property type="entry name" value="TOXIN YOEB"/>
    <property type="match status" value="1"/>
</dbReference>
<keyword evidence="5 8" id="KW-0378">Hydrolase</keyword>
<dbReference type="GO" id="GO:0006401">
    <property type="term" value="P:RNA catabolic process"/>
    <property type="evidence" value="ECO:0007669"/>
    <property type="project" value="InterPro"/>
</dbReference>
<proteinExistence type="inferred from homology"/>
<dbReference type="GO" id="GO:0016787">
    <property type="term" value="F:hydrolase activity"/>
    <property type="evidence" value="ECO:0007669"/>
    <property type="project" value="UniProtKB-KW"/>
</dbReference>
<dbReference type="Gene3D" id="3.30.2310.20">
    <property type="entry name" value="RelE-like"/>
    <property type="match status" value="1"/>
</dbReference>
<evidence type="ECO:0000313" key="7">
    <source>
        <dbReference type="EMBL" id="KAA6347949.1"/>
    </source>
</evidence>
<organism evidence="8">
    <name type="scientific">termite gut metagenome</name>
    <dbReference type="NCBI Taxonomy" id="433724"/>
    <lineage>
        <taxon>unclassified sequences</taxon>
        <taxon>metagenomes</taxon>
        <taxon>organismal metagenomes</taxon>
    </lineage>
</organism>
<keyword evidence="2" id="KW-1277">Toxin-antitoxin system</keyword>
<dbReference type="PANTHER" id="PTHR38039">
    <property type="entry name" value="TOXIN YOEB"/>
    <property type="match status" value="1"/>
</dbReference>
<name>A0A5J4SP62_9ZZZZ</name>
<dbReference type="NCBIfam" id="TIGR02116">
    <property type="entry name" value="toxin_Txe_YoeB"/>
    <property type="match status" value="1"/>
</dbReference>
<dbReference type="AlphaFoldDB" id="A0A5J4SP62"/>
<evidence type="ECO:0000256" key="2">
    <source>
        <dbReference type="ARBA" id="ARBA00022649"/>
    </source>
</evidence>
<evidence type="ECO:0000256" key="1">
    <source>
        <dbReference type="ARBA" id="ARBA00008172"/>
    </source>
</evidence>
<evidence type="ECO:0000313" key="8">
    <source>
        <dbReference type="EMBL" id="KAA6347984.1"/>
    </source>
</evidence>
<evidence type="ECO:0000256" key="5">
    <source>
        <dbReference type="ARBA" id="ARBA00022801"/>
    </source>
</evidence>
<dbReference type="EMBL" id="SNRY01000080">
    <property type="protein sequence ID" value="KAA6347984.1"/>
    <property type="molecule type" value="Genomic_DNA"/>
</dbReference>
<comment type="caution">
    <text evidence="8">The sequence shown here is derived from an EMBL/GenBank/DDBJ whole genome shotgun (WGS) entry which is preliminary data.</text>
</comment>
<evidence type="ECO:0000256" key="3">
    <source>
        <dbReference type="ARBA" id="ARBA00022722"/>
    </source>
</evidence>
<gene>
    <name evidence="7" type="ORF">EZS27_004561</name>
    <name evidence="8" type="ORF">EZS27_004596</name>
</gene>
<reference evidence="8" key="1">
    <citation type="submission" date="2019-03" db="EMBL/GenBank/DDBJ databases">
        <title>Single cell metagenomics reveals metabolic interactions within the superorganism composed of flagellate Streblomastix strix and complex community of Bacteroidetes bacteria on its surface.</title>
        <authorList>
            <person name="Treitli S.C."/>
            <person name="Kolisko M."/>
            <person name="Husnik F."/>
            <person name="Keeling P."/>
            <person name="Hampl V."/>
        </authorList>
    </citation>
    <scope>NUCLEOTIDE SEQUENCE</scope>
    <source>
        <strain evidence="8">STM</strain>
    </source>
</reference>
<keyword evidence="4" id="KW-0255">Endonuclease</keyword>
<accession>A0A5J4SP62</accession>
<evidence type="ECO:0000256" key="6">
    <source>
        <dbReference type="ARBA" id="ARBA00030388"/>
    </source>
</evidence>
<comment type="similarity">
    <text evidence="1">Belongs to the YoeB family.</text>
</comment>
<dbReference type="Pfam" id="PF06769">
    <property type="entry name" value="YoeB_toxin"/>
    <property type="match status" value="1"/>
</dbReference>
<protein>
    <recommendedName>
        <fullName evidence="6">Putative mRNA interferase YoeB</fullName>
    </recommendedName>
</protein>
<keyword evidence="3" id="KW-0540">Nuclease</keyword>
<sequence length="90" mass="10526">MGKYIVITLDKAKIELQELYFAGNQTIIKRIERILKELEEHPEVGIGQPERLKHNLSGKWSRRIDGKNRLIYQIREDIITVLVISAKGHY</sequence>
<dbReference type="InterPro" id="IPR009614">
    <property type="entry name" value="YoeB_toxin"/>
</dbReference>
<dbReference type="GO" id="GO:0004519">
    <property type="term" value="F:endonuclease activity"/>
    <property type="evidence" value="ECO:0007669"/>
    <property type="project" value="UniProtKB-KW"/>
</dbReference>